<evidence type="ECO:0000256" key="2">
    <source>
        <dbReference type="ARBA" id="ARBA00022741"/>
    </source>
</evidence>
<organism evidence="9">
    <name type="scientific">Rhipicephalus appendiculatus</name>
    <name type="common">Brown ear tick</name>
    <dbReference type="NCBI Taxonomy" id="34631"/>
    <lineage>
        <taxon>Eukaryota</taxon>
        <taxon>Metazoa</taxon>
        <taxon>Ecdysozoa</taxon>
        <taxon>Arthropoda</taxon>
        <taxon>Chelicerata</taxon>
        <taxon>Arachnida</taxon>
        <taxon>Acari</taxon>
        <taxon>Parasitiformes</taxon>
        <taxon>Ixodida</taxon>
        <taxon>Ixodoidea</taxon>
        <taxon>Ixodidae</taxon>
        <taxon>Rhipicephalinae</taxon>
        <taxon>Rhipicephalus</taxon>
        <taxon>Rhipicephalus</taxon>
    </lineage>
</organism>
<dbReference type="PROSITE" id="PS00108">
    <property type="entry name" value="PROTEIN_KINASE_ST"/>
    <property type="match status" value="1"/>
</dbReference>
<keyword evidence="2 6" id="KW-0547">Nucleotide-binding</keyword>
<dbReference type="InterPro" id="IPR000719">
    <property type="entry name" value="Prot_kinase_dom"/>
</dbReference>
<evidence type="ECO:0000256" key="6">
    <source>
        <dbReference type="PROSITE-ProRule" id="PRU10141"/>
    </source>
</evidence>
<dbReference type="Pfam" id="PF00069">
    <property type="entry name" value="Pkinase"/>
    <property type="match status" value="1"/>
</dbReference>
<evidence type="ECO:0000256" key="7">
    <source>
        <dbReference type="RuleBase" id="RU000304"/>
    </source>
</evidence>
<dbReference type="InterPro" id="IPR008271">
    <property type="entry name" value="Ser/Thr_kinase_AS"/>
</dbReference>
<dbReference type="PROSITE" id="PS00107">
    <property type="entry name" value="PROTEIN_KINASE_ATP"/>
    <property type="match status" value="1"/>
</dbReference>
<evidence type="ECO:0000256" key="1">
    <source>
        <dbReference type="ARBA" id="ARBA00022679"/>
    </source>
</evidence>
<accession>A0A131YXX4</accession>
<dbReference type="EMBL" id="GEDV01005049">
    <property type="protein sequence ID" value="JAP83508.1"/>
    <property type="molecule type" value="Transcribed_RNA"/>
</dbReference>
<dbReference type="InterPro" id="IPR017441">
    <property type="entry name" value="Protein_kinase_ATP_BS"/>
</dbReference>
<comment type="similarity">
    <text evidence="7">Belongs to the protein kinase superfamily.</text>
</comment>
<dbReference type="EC" id="2.7.11.34" evidence="5"/>
<dbReference type="PIRSF" id="PIRSF000654">
    <property type="entry name" value="Integrin-linked_kinase"/>
    <property type="match status" value="1"/>
</dbReference>
<dbReference type="GO" id="GO:0004674">
    <property type="term" value="F:protein serine/threonine kinase activity"/>
    <property type="evidence" value="ECO:0007669"/>
    <property type="project" value="UniProtKB-KW"/>
</dbReference>
<dbReference type="GO" id="GO:0005524">
    <property type="term" value="F:ATP binding"/>
    <property type="evidence" value="ECO:0007669"/>
    <property type="project" value="UniProtKB-UniRule"/>
</dbReference>
<keyword evidence="4 6" id="KW-0067">ATP-binding</keyword>
<dbReference type="InterPro" id="IPR011009">
    <property type="entry name" value="Kinase-like_dom_sf"/>
</dbReference>
<dbReference type="SUPFAM" id="SSF56112">
    <property type="entry name" value="Protein kinase-like (PK-like)"/>
    <property type="match status" value="1"/>
</dbReference>
<keyword evidence="3 9" id="KW-0418">Kinase</keyword>
<evidence type="ECO:0000256" key="3">
    <source>
        <dbReference type="ARBA" id="ARBA00022777"/>
    </source>
</evidence>
<dbReference type="PANTHER" id="PTHR43289">
    <property type="entry name" value="MITOGEN-ACTIVATED PROTEIN KINASE KINASE KINASE 20-RELATED"/>
    <property type="match status" value="1"/>
</dbReference>
<dbReference type="PANTHER" id="PTHR43289:SF6">
    <property type="entry name" value="SERINE_THREONINE-PROTEIN KINASE NEKL-3"/>
    <property type="match status" value="1"/>
</dbReference>
<reference evidence="9" key="1">
    <citation type="journal article" date="2016" name="Ticks Tick Borne Dis.">
        <title>De novo assembly and annotation of the salivary gland transcriptome of Rhipicephalus appendiculatus male and female ticks during blood feeding.</title>
        <authorList>
            <person name="de Castro M.H."/>
            <person name="de Klerk D."/>
            <person name="Pienaar R."/>
            <person name="Latif A.A."/>
            <person name="Rees D.J."/>
            <person name="Mans B.J."/>
        </authorList>
    </citation>
    <scope>NUCLEOTIDE SEQUENCE</scope>
    <source>
        <tissue evidence="9">Salivary glands</tissue>
    </source>
</reference>
<evidence type="ECO:0000259" key="8">
    <source>
        <dbReference type="PROSITE" id="PS50011"/>
    </source>
</evidence>
<evidence type="ECO:0000313" key="9">
    <source>
        <dbReference type="EMBL" id="JAP83508.1"/>
    </source>
</evidence>
<name>A0A131YXX4_RHIAP</name>
<dbReference type="Gene3D" id="1.10.510.10">
    <property type="entry name" value="Transferase(Phosphotransferase) domain 1"/>
    <property type="match status" value="1"/>
</dbReference>
<proteinExistence type="inferred from homology"/>
<sequence length="307" mass="34263">MAQAAAAHGLQLSGADLKRIGASSLAKFELLDEIGKGSFSVVHKARTTVDGSFVAIKKVKVKDMLDEKAKRDCEHEIALLQRLDHPHIIKYFTSFLENGELFIVLELADGGDLAQFIKCFRQHGKLIPEPTIWKYFSQVCAALKHMHLKRIMHRDVKPANVFITSDGRVKLGDLGLGRFFNPNSVAANSLVGTPYYMSPERVQEQEYDFSSDVWSAGCLLYEMAALQSPFVNETKNLYSLVKKIVASEYPPIPSNLYSDELRALVAVCMDPNPMKRRDTSYACTVATQMYERFVRSSACKANTPAST</sequence>
<dbReference type="AlphaFoldDB" id="A0A131YXX4"/>
<feature type="binding site" evidence="6">
    <location>
        <position position="58"/>
    </location>
    <ligand>
        <name>ATP</name>
        <dbReference type="ChEBI" id="CHEBI:30616"/>
    </ligand>
</feature>
<keyword evidence="1" id="KW-0808">Transferase</keyword>
<dbReference type="Gene3D" id="3.30.200.20">
    <property type="entry name" value="Phosphorylase Kinase, domain 1"/>
    <property type="match status" value="1"/>
</dbReference>
<evidence type="ECO:0000256" key="5">
    <source>
        <dbReference type="ARBA" id="ARBA00039067"/>
    </source>
</evidence>
<dbReference type="CDD" id="cd08224">
    <property type="entry name" value="STKc_Nek6_7"/>
    <property type="match status" value="1"/>
</dbReference>
<dbReference type="PROSITE" id="PS50011">
    <property type="entry name" value="PROTEIN_KINASE_DOM"/>
    <property type="match status" value="1"/>
</dbReference>
<dbReference type="SMART" id="SM00220">
    <property type="entry name" value="S_TKc"/>
    <property type="match status" value="1"/>
</dbReference>
<protein>
    <recommendedName>
        <fullName evidence="5">NEK6-subfamily protein kinase</fullName>
        <ecNumber evidence="5">2.7.11.34</ecNumber>
    </recommendedName>
</protein>
<evidence type="ECO:0000256" key="4">
    <source>
        <dbReference type="ARBA" id="ARBA00022840"/>
    </source>
</evidence>
<keyword evidence="7" id="KW-0723">Serine/threonine-protein kinase</keyword>
<feature type="domain" description="Protein kinase" evidence="8">
    <location>
        <begin position="28"/>
        <end position="294"/>
    </location>
</feature>